<feature type="domain" description="Glycosyl hydrolase 94 supersandwich" evidence="5">
    <location>
        <begin position="1562"/>
        <end position="1612"/>
    </location>
</feature>
<dbReference type="Proteomes" id="UP000293671">
    <property type="component" value="Unassembled WGS sequence"/>
</dbReference>
<dbReference type="InterPro" id="IPR052047">
    <property type="entry name" value="GH94_Enzymes"/>
</dbReference>
<dbReference type="InterPro" id="IPR037018">
    <property type="entry name" value="GH65_N"/>
</dbReference>
<dbReference type="GO" id="GO:0005975">
    <property type="term" value="P:carbohydrate metabolic process"/>
    <property type="evidence" value="ECO:0007669"/>
    <property type="project" value="InterPro"/>
</dbReference>
<evidence type="ECO:0000256" key="3">
    <source>
        <dbReference type="SAM" id="MobiDB-lite"/>
    </source>
</evidence>
<gene>
    <name evidence="8" type="ORF">EV670_2150</name>
</gene>
<feature type="domain" description="Glycoamylase-like" evidence="6">
    <location>
        <begin position="1300"/>
        <end position="1499"/>
    </location>
</feature>
<feature type="transmembrane region" description="Helical" evidence="4">
    <location>
        <begin position="846"/>
        <end position="866"/>
    </location>
</feature>
<evidence type="ECO:0000256" key="4">
    <source>
        <dbReference type="SAM" id="Phobius"/>
    </source>
</evidence>
<keyword evidence="4" id="KW-0812">Transmembrane</keyword>
<dbReference type="PANTHER" id="PTHR37469">
    <property type="entry name" value="CELLOBIONIC ACID PHOSPHORYLASE-RELATED"/>
    <property type="match status" value="1"/>
</dbReference>
<dbReference type="RefSeq" id="WP_242616921.1">
    <property type="nucleotide sequence ID" value="NZ_SHKP01000006.1"/>
</dbReference>
<name>A0A4Q7VN32_9BURK</name>
<accession>A0A4Q7VN32</accession>
<feature type="domain" description="Glycosyl hydrolase 94 supersandwich" evidence="5">
    <location>
        <begin position="1643"/>
        <end position="1862"/>
    </location>
</feature>
<evidence type="ECO:0000313" key="8">
    <source>
        <dbReference type="EMBL" id="RZT97756.1"/>
    </source>
</evidence>
<proteinExistence type="predicted"/>
<feature type="region of interest" description="Disordered" evidence="3">
    <location>
        <begin position="1532"/>
        <end position="1558"/>
    </location>
</feature>
<dbReference type="Pfam" id="PF06165">
    <property type="entry name" value="GH94_b-supersand"/>
    <property type="match status" value="3"/>
</dbReference>
<organism evidence="8 9">
    <name type="scientific">Rivibacter subsaxonicus</name>
    <dbReference type="NCBI Taxonomy" id="457575"/>
    <lineage>
        <taxon>Bacteria</taxon>
        <taxon>Pseudomonadati</taxon>
        <taxon>Pseudomonadota</taxon>
        <taxon>Betaproteobacteria</taxon>
        <taxon>Burkholderiales</taxon>
        <taxon>Rivibacter</taxon>
    </lineage>
</organism>
<comment type="caution">
    <text evidence="8">The sequence shown here is derived from an EMBL/GenBank/DDBJ whole genome shotgun (WGS) entry which is preliminary data.</text>
</comment>
<sequence length="2887" mass="312247">MARSALHRLMPGAPPAVLALLDPGRGAIEPPIRAEIFGPQRFQQHGRSLGATHEARIDRRRSTAFFPRLRDNIAVLREAHHYIGQQERTGQHVSPAGEWLLDNFHIVGAQLKEIVDGLPRRYFQGLPVLAGVHLAGLPRIYGVAWAFVAHTDSAFDEALLIDFLDAYQERRELNLGELWALPTTLRVVLIENLRRLAERVAASKAARELANRWCDQLADGTAADPQPLSEALEARDAARAFALQVAQRLHHPSAASFAPADGAARRWLATALPDPAGSHGQQQAEQTANNLSVSNAITALRLLGDTDWRALIERTGALMQLMQQSPAYRAERDDTQDTTLHAIERLARRSGASELAVARALLVQMEAPTTGSDADDPTHSPRYWLSGPGQPMLRHALGARAPLVAAWGAWRRRLTLPAYLGTLLIGSLLLTGWVLIRHGFGAATWPLTALLVLLIAGPASEAVIALVNRLISESAQPRRLPRLALEDGILPEHRVLVVVPTLLTSAAGAQTLVSQLERHHLANPEDHAQFALLGDYADADTVQTPADAELLAAAARALRELNLRYPVAEGASPRFLLLHRERQFSETEQRWIGWERKRGKLEQLIDMLADAQAASPFIDLGELSRPAPATPYVVTLDSDTKLPPGSLRELVGVAAHPLNQPRIDATRRRVSAGYGILQPRVLTPLPPAGQGTPFHWLFAGQCGVDPYSAASSEIYQDLFAEGTFTGKGLLHVQALRAVLSGRLPEDAVLSHDLLEGSMARCGGVSDIALIEDAPMHPDVAASRVHRWTRGDWQLLPLLARAGHYGIGAINRWKMIDNLRRSLVAPTSLALLALSLAGWGLSPMAALLLIGAAFGAGPLLGAVAGLAPSRDDIALRHFAEQALTELVRALGSTLWQLAMLLQNALLAADAVLRAGWRMAVSRRHLLQWTTADAAHASAGRTLGAIARQHLREPLVAAALLVALFAAGTPTPLLATALCVLWAGAPLLTWWASRPRRSARQPTLTATDRDYLLDVARDTWRFFEHGVGAADHDLPPDNVQTLPRTMVAHRTSPTNIGLYLVALACARRFGWIGSAELLARGERTLATLAALPRHRGHLLNWVDTQTLQALLPAYVSTVDSGNLCGCLIALAQACEELGAAPFDDDASAAALAASRRRLATQGATLAALAAPDGAIHALLALPAPLGALHDDPAGIETLLRRAGTELEPMLPATAEPAADGAPPPLLHAAWLVRDHLATLRSVADDHALRIAGIDIAPRLLALASACRRLAEEAEFGFLFNRRRRLFHIGYRVAEQQLDTSFYDLLASESRFASLWAIARAEVPVAHWAALGRPFFAEGRVAGLRSWSGSMFEYLMPTLLLDEAPGSVLASAARAALRAQMAFARAHGVPWGISESAYAGSDHTLAYQYAPQGVPKLALRRTPADELVIAPYATALAALVEPGTAVANLRRLEALQARGAMGFIEALDYSPERQAGSAAPTRVSTFMAHHQGMTIAALANVLLEAAPRRWAMAEPRLQAVASLLQERLPREVSLTFEPAPAPSSADRRQSGPTLRREIVPGTSALQPTHLLSNGRYSVALRANGAGWSRFGNAFVSRWRDDALRDAHGSFLYLRRGAARETPGRPKFPDSPSGGRTAQDGGLGGASEAPFSLSQHPAADPGAHYEASFHHDRVCLDAQWPDLHTRCTVWVSPEDDIELRQIELSNLGGQPIELELLSAFEVSLAEARADEAHPAFAKLFVRADWNAADRALYFERRPRLSTEPGLHAVHFVAQTDEQVVGVRAEADREHWLGRQRDGAQPLARFVDLATPADGDSVELRTGLDPVAALSLSIRLPAHGSARLSIATAAAPERATLEALVDKYRQPSIIERSSLMSATLAGIRLRDMRTSSTQLAAIQTLSTTLALLPTRAIAATDASNVDRRALWRFGISADRPLLLVDIASPEGMGLVRTLVQALKLWTWGGLPCDLVVVDGEPASYLMLLQRELAALGDRFRAETDAALPAARACALHVLRVADISAAELASLHALARVHINADGRPLSQHVEELVDLHNDALDERRTTAVTALAAPLPALASRPVQGEFSADGARFGFDVSAARRPPRPWINVLANPDFGAQISESGAGYTWAGNSRLHQLTPWSNDPVGDPAGEWLLLQDLATREVWNLAPGAGAGSSVYRVEHGQGSTRITHRRAELELQLTWCVDAALALKQVQVDLVNHGARTRRLRLVGLAEWTMGAARVDRQTVLTSRVPGTTRLLTATQRDDHAGFGGSTAFAAWRHDGSAEDSGVEWTCDRREFFDARGRLVLPDHLGEQSGAGLDPCAALALPLSLAPGARTGRTWLLGHGATPEAALALAREALAIEPVRRLQAAHAHWDALLGTLTVVTPDPLFDALVNRWLLYQTVGCRLWARAGFYQAGGAFGFRDQLQDAMALAVVEPALLRRQLLLAASRQFPEGDVQHWWHAPTGVGVRTHFSDDLLWLAHATVHYLDSSGDTAVLDEALPFLEGDPIPPGAEDAYFVPRTSALDATLYEHCARAIDRSLAVGAHGLPLMGSGDWNDGMNRVGIEGRGESVWLGWFLCRLVAEFAPIAQQRGDAARARRWRSAARGWRAALLDTAWDGEWFMRAFFDDGSPLGSRDNAECRIDLIAQAWSVLSGMAPRAQQETAMASVERLLVDPVAGLVRLLDPPLANAQPSAGYIQAYPRGVRENGGQYSHGGVWALMAHAALGNADAAWRMFERLSPAHRSADLLQGAAYGLEPYVMAGDICSQPPYAGRGGWSWYTGSAAWMHRAAIESIVGLQLRGQRARLRPQLPSHWPQITLRLRREQAVHEFIVCAAAETARIEQALASGATRLRPGVWLALDDPLIPTRHLVVVAKPNVAAEASIETVPLPV</sequence>
<keyword evidence="4" id="KW-0472">Membrane</keyword>
<keyword evidence="2" id="KW-0808">Transferase</keyword>
<feature type="transmembrane region" description="Helical" evidence="4">
    <location>
        <begin position="821"/>
        <end position="840"/>
    </location>
</feature>
<feature type="transmembrane region" description="Helical" evidence="4">
    <location>
        <begin position="416"/>
        <end position="436"/>
    </location>
</feature>
<keyword evidence="1" id="KW-0328">Glycosyltransferase</keyword>
<feature type="region of interest" description="Disordered" evidence="3">
    <location>
        <begin position="1617"/>
        <end position="1655"/>
    </location>
</feature>
<dbReference type="PANTHER" id="PTHR37469:SF2">
    <property type="entry name" value="CELLOBIONIC ACID PHOSPHORYLASE"/>
    <property type="match status" value="1"/>
</dbReference>
<dbReference type="GO" id="GO:0030246">
    <property type="term" value="F:carbohydrate binding"/>
    <property type="evidence" value="ECO:0007669"/>
    <property type="project" value="InterPro"/>
</dbReference>
<dbReference type="Gene3D" id="2.70.98.40">
    <property type="entry name" value="Glycoside hydrolase, family 65, N-terminal domain"/>
    <property type="match status" value="2"/>
</dbReference>
<dbReference type="Pfam" id="PF17167">
    <property type="entry name" value="Glyco_hydro_94"/>
    <property type="match status" value="1"/>
</dbReference>
<evidence type="ECO:0000259" key="5">
    <source>
        <dbReference type="Pfam" id="PF06165"/>
    </source>
</evidence>
<feature type="compositionally biased region" description="Basic and acidic residues" evidence="3">
    <location>
        <begin position="1542"/>
        <end position="1555"/>
    </location>
</feature>
<feature type="domain" description="Glycosyl hydrolase 94 supersandwich" evidence="5">
    <location>
        <begin position="2093"/>
        <end position="2352"/>
    </location>
</feature>
<feature type="domain" description="Glycosyl hydrolase 94 catalytic" evidence="7">
    <location>
        <begin position="2368"/>
        <end position="2792"/>
    </location>
</feature>
<dbReference type="InterPro" id="IPR008928">
    <property type="entry name" value="6-hairpin_glycosidase_sf"/>
</dbReference>
<dbReference type="SUPFAM" id="SSF74650">
    <property type="entry name" value="Galactose mutarotase-like"/>
    <property type="match status" value="3"/>
</dbReference>
<dbReference type="CDD" id="cd11753">
    <property type="entry name" value="GH94N_ChvB_NdvB_2_like"/>
    <property type="match status" value="1"/>
</dbReference>
<evidence type="ECO:0000259" key="6">
    <source>
        <dbReference type="Pfam" id="PF10091"/>
    </source>
</evidence>
<dbReference type="InterPro" id="IPR019282">
    <property type="entry name" value="Glycoamylase-like_cons_dom"/>
</dbReference>
<dbReference type="Pfam" id="PF10091">
    <property type="entry name" value="Glycoamylase"/>
    <property type="match status" value="1"/>
</dbReference>
<evidence type="ECO:0000313" key="9">
    <source>
        <dbReference type="Proteomes" id="UP000293671"/>
    </source>
</evidence>
<dbReference type="InterPro" id="IPR011013">
    <property type="entry name" value="Gal_mutarotase_sf_dom"/>
</dbReference>
<dbReference type="InterPro" id="IPR010383">
    <property type="entry name" value="Glyco_hydrolase_94_b-supersand"/>
</dbReference>
<protein>
    <submittedName>
        <fullName evidence="8">Cyclic beta-1,2-glucan synthetase</fullName>
    </submittedName>
</protein>
<dbReference type="Gene3D" id="1.50.10.140">
    <property type="match status" value="1"/>
</dbReference>
<dbReference type="InterPro" id="IPR033432">
    <property type="entry name" value="GH94_catalytic"/>
</dbReference>
<dbReference type="SUPFAM" id="SSF48208">
    <property type="entry name" value="Six-hairpin glycosidases"/>
    <property type="match status" value="1"/>
</dbReference>
<evidence type="ECO:0000256" key="1">
    <source>
        <dbReference type="ARBA" id="ARBA00022676"/>
    </source>
</evidence>
<dbReference type="Gene3D" id="1.50.10.10">
    <property type="match status" value="1"/>
</dbReference>
<keyword evidence="9" id="KW-1185">Reference proteome</keyword>
<dbReference type="SMART" id="SM01068">
    <property type="entry name" value="CBM_X"/>
    <property type="match status" value="2"/>
</dbReference>
<dbReference type="EMBL" id="SHKP01000006">
    <property type="protein sequence ID" value="RZT97756.1"/>
    <property type="molecule type" value="Genomic_DNA"/>
</dbReference>
<feature type="transmembrane region" description="Helical" evidence="4">
    <location>
        <begin position="448"/>
        <end position="471"/>
    </location>
</feature>
<keyword evidence="4" id="KW-1133">Transmembrane helix</keyword>
<evidence type="ECO:0000256" key="2">
    <source>
        <dbReference type="ARBA" id="ARBA00022679"/>
    </source>
</evidence>
<dbReference type="InterPro" id="IPR012341">
    <property type="entry name" value="6hp_glycosidase-like_sf"/>
</dbReference>
<evidence type="ECO:0000259" key="7">
    <source>
        <dbReference type="Pfam" id="PF17167"/>
    </source>
</evidence>
<feature type="transmembrane region" description="Helical" evidence="4">
    <location>
        <begin position="956"/>
        <end position="989"/>
    </location>
</feature>
<dbReference type="InterPro" id="IPR037820">
    <property type="entry name" value="GH94N_NdvB"/>
</dbReference>
<reference evidence="8 9" key="1">
    <citation type="submission" date="2019-02" db="EMBL/GenBank/DDBJ databases">
        <title>Genomic Encyclopedia of Type Strains, Phase IV (KMG-IV): sequencing the most valuable type-strain genomes for metagenomic binning, comparative biology and taxonomic classification.</title>
        <authorList>
            <person name="Goeker M."/>
        </authorList>
    </citation>
    <scope>NUCLEOTIDE SEQUENCE [LARGE SCALE GENOMIC DNA]</scope>
    <source>
        <strain evidence="8 9">DSM 19570</strain>
    </source>
</reference>
<dbReference type="GO" id="GO:0016757">
    <property type="term" value="F:glycosyltransferase activity"/>
    <property type="evidence" value="ECO:0007669"/>
    <property type="project" value="UniProtKB-KW"/>
</dbReference>